<dbReference type="GO" id="GO:0004566">
    <property type="term" value="F:beta-glucuronidase activity"/>
    <property type="evidence" value="ECO:0007669"/>
    <property type="project" value="TreeGrafter"/>
</dbReference>
<keyword evidence="2" id="KW-0378">Hydrolase</keyword>
<dbReference type="InterPro" id="IPR036156">
    <property type="entry name" value="Beta-gal/glucu_dom_sf"/>
</dbReference>
<dbReference type="InterPro" id="IPR017853">
    <property type="entry name" value="GH"/>
</dbReference>
<evidence type="ECO:0000256" key="2">
    <source>
        <dbReference type="ARBA" id="ARBA00022801"/>
    </source>
</evidence>
<dbReference type="SUPFAM" id="SSF49303">
    <property type="entry name" value="beta-Galactosidase/glucuronidase domain"/>
    <property type="match status" value="1"/>
</dbReference>
<dbReference type="AlphaFoldDB" id="A0A271IYI9"/>
<feature type="domain" description="Glycoside hydrolase family 2 catalytic" evidence="5">
    <location>
        <begin position="303"/>
        <end position="537"/>
    </location>
</feature>
<dbReference type="InterPro" id="IPR006103">
    <property type="entry name" value="Glyco_hydro_2_cat"/>
</dbReference>
<proteinExistence type="inferred from homology"/>
<dbReference type="OrthoDB" id="9801077at2"/>
<dbReference type="PANTHER" id="PTHR10066:SF67">
    <property type="entry name" value="BETA-GLUCURONIDASE"/>
    <property type="match status" value="1"/>
</dbReference>
<keyword evidence="3" id="KW-0326">Glycosidase</keyword>
<dbReference type="InterPro" id="IPR006104">
    <property type="entry name" value="Glyco_hydro_2_N"/>
</dbReference>
<feature type="chain" id="PRO_5012922041" evidence="4">
    <location>
        <begin position="21"/>
        <end position="616"/>
    </location>
</feature>
<dbReference type="GO" id="GO:0030246">
    <property type="term" value="F:carbohydrate binding"/>
    <property type="evidence" value="ECO:0007669"/>
    <property type="project" value="TreeGrafter"/>
</dbReference>
<evidence type="ECO:0000313" key="8">
    <source>
        <dbReference type="Proteomes" id="UP000216339"/>
    </source>
</evidence>
<dbReference type="Proteomes" id="UP000216339">
    <property type="component" value="Unassembled WGS sequence"/>
</dbReference>
<organism evidence="7 8">
    <name type="scientific">Rubrivirga marina</name>
    <dbReference type="NCBI Taxonomy" id="1196024"/>
    <lineage>
        <taxon>Bacteria</taxon>
        <taxon>Pseudomonadati</taxon>
        <taxon>Rhodothermota</taxon>
        <taxon>Rhodothermia</taxon>
        <taxon>Rhodothermales</taxon>
        <taxon>Rubricoccaceae</taxon>
        <taxon>Rubrivirga</taxon>
    </lineage>
</organism>
<gene>
    <name evidence="7" type="ORF">BSZ37_07645</name>
</gene>
<feature type="domain" description="Glycosyl hydrolases family 2 sugar binding" evidence="6">
    <location>
        <begin position="64"/>
        <end position="209"/>
    </location>
</feature>
<dbReference type="Pfam" id="PF02837">
    <property type="entry name" value="Glyco_hydro_2_N"/>
    <property type="match status" value="1"/>
</dbReference>
<comment type="similarity">
    <text evidence="1">Belongs to the glycosyl hydrolase 2 family.</text>
</comment>
<evidence type="ECO:0000313" key="7">
    <source>
        <dbReference type="EMBL" id="PAP76326.1"/>
    </source>
</evidence>
<dbReference type="InterPro" id="IPR008979">
    <property type="entry name" value="Galactose-bd-like_sf"/>
</dbReference>
<protein>
    <submittedName>
        <fullName evidence="7">Beta-glucuronidase</fullName>
    </submittedName>
</protein>
<reference evidence="7 8" key="1">
    <citation type="submission" date="2016-11" db="EMBL/GenBank/DDBJ databases">
        <title>Study of marine rhodopsin-containing bacteria.</title>
        <authorList>
            <person name="Yoshizawa S."/>
            <person name="Kumagai Y."/>
            <person name="Kogure K."/>
        </authorList>
    </citation>
    <scope>NUCLEOTIDE SEQUENCE [LARGE SCALE GENOMIC DNA]</scope>
    <source>
        <strain evidence="7 8">SAORIC-28</strain>
    </source>
</reference>
<keyword evidence="4" id="KW-0732">Signal</keyword>
<dbReference type="PROSITE" id="PS00608">
    <property type="entry name" value="GLYCOSYL_HYDROL_F2_2"/>
    <property type="match status" value="1"/>
</dbReference>
<dbReference type="InterPro" id="IPR023232">
    <property type="entry name" value="Glyco_hydro_2_AS"/>
</dbReference>
<evidence type="ECO:0000259" key="5">
    <source>
        <dbReference type="Pfam" id="PF02836"/>
    </source>
</evidence>
<name>A0A271IYI9_9BACT</name>
<dbReference type="Gene3D" id="3.20.20.80">
    <property type="entry name" value="Glycosidases"/>
    <property type="match status" value="1"/>
</dbReference>
<sequence>MSPRSIALALLVTAALPAATQTGHVPLVQHADGRAHEVLDGAWRVVVDPYDVGYRNIFDEPLTTSWFAHDAQETERWDRLEYDFDAADALHVPGDWNSQRPELFLYEGTVWYRRRVRLARAEDERLILRFGAVNARARVFFDGDLLAEHEGGYTPFDVEITDHVGAEAEDHSLVVMANDTRSKAGVPMDNMDWWNYGGITRSVRLLRLPATYVRDYSVQLDPEAPEEIVAWVALDGARLGQRVRVAIPELGAEASAQTDADGVARLRLPFRGERWAPLDPRLYDVVVEAETDRVEDRIGFRTVEVDGVDVLVNGEPVFLRGISIHEEAPFRGGRGLTPDEDRQLLEWATELGCNYVRLAHYPHNEAMVRAADEMGLLVWSEIPAYWALAWDDPATFASADQQLREMITRDKNRAAVVLWSVANETPVSPARTDFLTRLTETARALDPTRLITAAVFADHERQPDGSTVFRVEDPLAEHLDVVGVNEYVGWYDGLPDKIGTIRWEDTVGKPLVLSEFGAGALYGLRGDSLTRWSEDYQAYLYEEQLAMLRDVPFLRGLSPWILMDFRSPRRPLPTIQEFWNRKGLLSERGERKLAFGVLQRFYAEVARDWRPSPTGF</sequence>
<dbReference type="PANTHER" id="PTHR10066">
    <property type="entry name" value="BETA-GLUCURONIDASE"/>
    <property type="match status" value="1"/>
</dbReference>
<evidence type="ECO:0000256" key="1">
    <source>
        <dbReference type="ARBA" id="ARBA00007401"/>
    </source>
</evidence>
<feature type="signal peptide" evidence="4">
    <location>
        <begin position="1"/>
        <end position="20"/>
    </location>
</feature>
<dbReference type="Pfam" id="PF02836">
    <property type="entry name" value="Glyco_hydro_2_C"/>
    <property type="match status" value="1"/>
</dbReference>
<accession>A0A271IYI9</accession>
<dbReference type="Gene3D" id="2.60.40.10">
    <property type="entry name" value="Immunoglobulins"/>
    <property type="match status" value="1"/>
</dbReference>
<dbReference type="GO" id="GO:0005975">
    <property type="term" value="P:carbohydrate metabolic process"/>
    <property type="evidence" value="ECO:0007669"/>
    <property type="project" value="InterPro"/>
</dbReference>
<evidence type="ECO:0000256" key="3">
    <source>
        <dbReference type="ARBA" id="ARBA00023295"/>
    </source>
</evidence>
<dbReference type="RefSeq" id="WP_095509978.1">
    <property type="nucleotide sequence ID" value="NZ_MQWD01000001.1"/>
</dbReference>
<dbReference type="SUPFAM" id="SSF51445">
    <property type="entry name" value="(Trans)glycosidases"/>
    <property type="match status" value="1"/>
</dbReference>
<dbReference type="Gene3D" id="2.60.120.260">
    <property type="entry name" value="Galactose-binding domain-like"/>
    <property type="match status" value="1"/>
</dbReference>
<dbReference type="GO" id="GO:0019391">
    <property type="term" value="P:glucuronoside catabolic process"/>
    <property type="evidence" value="ECO:0007669"/>
    <property type="project" value="TreeGrafter"/>
</dbReference>
<dbReference type="InterPro" id="IPR006101">
    <property type="entry name" value="Glyco_hydro_2"/>
</dbReference>
<evidence type="ECO:0000259" key="6">
    <source>
        <dbReference type="Pfam" id="PF02837"/>
    </source>
</evidence>
<comment type="caution">
    <text evidence="7">The sequence shown here is derived from an EMBL/GenBank/DDBJ whole genome shotgun (WGS) entry which is preliminary data.</text>
</comment>
<dbReference type="PRINTS" id="PR00132">
    <property type="entry name" value="GLHYDRLASE2"/>
</dbReference>
<dbReference type="SUPFAM" id="SSF49785">
    <property type="entry name" value="Galactose-binding domain-like"/>
    <property type="match status" value="1"/>
</dbReference>
<dbReference type="EMBL" id="MQWD01000001">
    <property type="protein sequence ID" value="PAP76326.1"/>
    <property type="molecule type" value="Genomic_DNA"/>
</dbReference>
<keyword evidence="8" id="KW-1185">Reference proteome</keyword>
<dbReference type="InterPro" id="IPR013783">
    <property type="entry name" value="Ig-like_fold"/>
</dbReference>
<evidence type="ECO:0000256" key="4">
    <source>
        <dbReference type="SAM" id="SignalP"/>
    </source>
</evidence>